<protein>
    <submittedName>
        <fullName evidence="1">Uncharacterized protein</fullName>
    </submittedName>
</protein>
<sequence>MTTRRTATPGFFEIVGSAIAAAAAANNGRSPRNRDLRVLGIDPAQYHSIRRF</sequence>
<organism evidence="1 2">
    <name type="scientific">Neomesorhizobium albiziae</name>
    <dbReference type="NCBI Taxonomy" id="335020"/>
    <lineage>
        <taxon>Bacteria</taxon>
        <taxon>Pseudomonadati</taxon>
        <taxon>Pseudomonadota</taxon>
        <taxon>Alphaproteobacteria</taxon>
        <taxon>Hyphomicrobiales</taxon>
        <taxon>Phyllobacteriaceae</taxon>
        <taxon>Neomesorhizobium</taxon>
    </lineage>
</organism>
<dbReference type="RefSeq" id="WP_188130327.1">
    <property type="nucleotide sequence ID" value="NZ_BSPE01000028.1"/>
</dbReference>
<gene>
    <name evidence="1" type="ORF">SAMN04488498_102220</name>
</gene>
<dbReference type="Proteomes" id="UP000323300">
    <property type="component" value="Unassembled WGS sequence"/>
</dbReference>
<name>A0A1I3WK30_9HYPH</name>
<reference evidence="1 2" key="1">
    <citation type="submission" date="2016-10" db="EMBL/GenBank/DDBJ databases">
        <authorList>
            <person name="Varghese N."/>
            <person name="Submissions S."/>
        </authorList>
    </citation>
    <scope>NUCLEOTIDE SEQUENCE [LARGE SCALE GENOMIC DNA]</scope>
    <source>
        <strain evidence="1 2">DSM 21822</strain>
    </source>
</reference>
<evidence type="ECO:0000313" key="2">
    <source>
        <dbReference type="Proteomes" id="UP000323300"/>
    </source>
</evidence>
<keyword evidence="2" id="KW-1185">Reference proteome</keyword>
<evidence type="ECO:0000313" key="1">
    <source>
        <dbReference type="EMBL" id="SFK06831.1"/>
    </source>
</evidence>
<dbReference type="AlphaFoldDB" id="A0A1I3WK30"/>
<proteinExistence type="predicted"/>
<dbReference type="EMBL" id="FOSL01000002">
    <property type="protein sequence ID" value="SFK06831.1"/>
    <property type="molecule type" value="Genomic_DNA"/>
</dbReference>
<accession>A0A1I3WK30</accession>